<feature type="region of interest" description="Disordered" evidence="1">
    <location>
        <begin position="1"/>
        <end position="24"/>
    </location>
</feature>
<proteinExistence type="predicted"/>
<evidence type="ECO:0000313" key="3">
    <source>
        <dbReference type="EMBL" id="MBM7798043.1"/>
    </source>
</evidence>
<dbReference type="InterPro" id="IPR050312">
    <property type="entry name" value="IolE/XylAMocC-like"/>
</dbReference>
<dbReference type="PANTHER" id="PTHR12110">
    <property type="entry name" value="HYDROXYPYRUVATE ISOMERASE"/>
    <property type="match status" value="1"/>
</dbReference>
<comment type="caution">
    <text evidence="3">The sequence shown here is derived from an EMBL/GenBank/DDBJ whole genome shotgun (WGS) entry which is preliminary data.</text>
</comment>
<dbReference type="InterPro" id="IPR036237">
    <property type="entry name" value="Xyl_isomerase-like_sf"/>
</dbReference>
<evidence type="ECO:0000313" key="4">
    <source>
        <dbReference type="Proteomes" id="UP000704762"/>
    </source>
</evidence>
<sequence>MSTEHLNAEHSSVAAGTSTTVPPRRPRVAANPIPYWIRDGKVDKSKEVFEQAFADFAEIGFTAVKADVPAGMPVSEYRDWISSFGLAPSLSLFSSPFDETIDIKDEIERAKAFAADQVALGLDRTMISSMAVPARMQQPAVGADFDEDRLKLAIENVGLVCQVLQAEGLRPLHHSHIGGVFETEDEVVRLLDTLGKDVIGFGPDTGHLRWAGADPAALIRRYADRIGGIHIKDVFADYLDPASRVGMGYREVTATKRLWAEPGLGVVDFDAVVAAMPEDYDGDFMIEIDEPSVDSRYDSHQTSYAWAKQALAFAQI</sequence>
<dbReference type="RefSeq" id="WP_204916654.1">
    <property type="nucleotide sequence ID" value="NZ_BAAAQP010000011.1"/>
</dbReference>
<keyword evidence="3" id="KW-0456">Lyase</keyword>
<organism evidence="3 4">
    <name type="scientific">Microlunatus panaciterrae</name>
    <dbReference type="NCBI Taxonomy" id="400768"/>
    <lineage>
        <taxon>Bacteria</taxon>
        <taxon>Bacillati</taxon>
        <taxon>Actinomycetota</taxon>
        <taxon>Actinomycetes</taxon>
        <taxon>Propionibacteriales</taxon>
        <taxon>Propionibacteriaceae</taxon>
        <taxon>Microlunatus</taxon>
    </lineage>
</organism>
<dbReference type="PANTHER" id="PTHR12110:SF41">
    <property type="entry name" value="INOSOSE DEHYDRATASE"/>
    <property type="match status" value="1"/>
</dbReference>
<protein>
    <submittedName>
        <fullName evidence="3">Inosose dehydratase</fullName>
        <ecNumber evidence="3">4.2.1.44</ecNumber>
    </submittedName>
</protein>
<dbReference type="Pfam" id="PF01261">
    <property type="entry name" value="AP_endonuc_2"/>
    <property type="match status" value="1"/>
</dbReference>
<dbReference type="EMBL" id="JAFBCF010000001">
    <property type="protein sequence ID" value="MBM7798043.1"/>
    <property type="molecule type" value="Genomic_DNA"/>
</dbReference>
<evidence type="ECO:0000256" key="1">
    <source>
        <dbReference type="SAM" id="MobiDB-lite"/>
    </source>
</evidence>
<evidence type="ECO:0000259" key="2">
    <source>
        <dbReference type="Pfam" id="PF01261"/>
    </source>
</evidence>
<accession>A0ABS2RGA5</accession>
<dbReference type="Gene3D" id="3.20.20.150">
    <property type="entry name" value="Divalent-metal-dependent TIM barrel enzymes"/>
    <property type="match status" value="1"/>
</dbReference>
<dbReference type="SUPFAM" id="SSF51658">
    <property type="entry name" value="Xylose isomerase-like"/>
    <property type="match status" value="1"/>
</dbReference>
<dbReference type="Proteomes" id="UP000704762">
    <property type="component" value="Unassembled WGS sequence"/>
</dbReference>
<dbReference type="EC" id="4.2.1.44" evidence="3"/>
<reference evidence="3 4" key="1">
    <citation type="submission" date="2021-01" db="EMBL/GenBank/DDBJ databases">
        <title>Sequencing the genomes of 1000 actinobacteria strains.</title>
        <authorList>
            <person name="Klenk H.-P."/>
        </authorList>
    </citation>
    <scope>NUCLEOTIDE SEQUENCE [LARGE SCALE GENOMIC DNA]</scope>
    <source>
        <strain evidence="3 4">DSM 18662</strain>
    </source>
</reference>
<dbReference type="InterPro" id="IPR013022">
    <property type="entry name" value="Xyl_isomerase-like_TIM-brl"/>
</dbReference>
<keyword evidence="4" id="KW-1185">Reference proteome</keyword>
<feature type="domain" description="Xylose isomerase-like TIM barrel" evidence="2">
    <location>
        <begin position="54"/>
        <end position="298"/>
    </location>
</feature>
<dbReference type="GO" id="GO:0050114">
    <property type="term" value="F:myo-inosose-2 dehydratase activity"/>
    <property type="evidence" value="ECO:0007669"/>
    <property type="project" value="UniProtKB-EC"/>
</dbReference>
<gene>
    <name evidence="3" type="ORF">JOE57_000964</name>
</gene>
<name>A0ABS2RGA5_9ACTN</name>